<protein>
    <submittedName>
        <fullName evidence="4">Long-chain-fatty-acid--CoA ligase</fullName>
    </submittedName>
</protein>
<name>T0YFV3_9ZZZZ</name>
<dbReference type="AlphaFoldDB" id="T0YFV3"/>
<dbReference type="PROSITE" id="PS00455">
    <property type="entry name" value="AMP_BINDING"/>
    <property type="match status" value="1"/>
</dbReference>
<evidence type="ECO:0000256" key="1">
    <source>
        <dbReference type="SAM" id="MobiDB-lite"/>
    </source>
</evidence>
<dbReference type="InterPro" id="IPR000873">
    <property type="entry name" value="AMP-dep_synth/lig_dom"/>
</dbReference>
<dbReference type="GO" id="GO:0016877">
    <property type="term" value="F:ligase activity, forming carbon-sulfur bonds"/>
    <property type="evidence" value="ECO:0007669"/>
    <property type="project" value="UniProtKB-ARBA"/>
</dbReference>
<dbReference type="Gene3D" id="3.40.50.12780">
    <property type="entry name" value="N-terminal domain of ligase-like"/>
    <property type="match status" value="1"/>
</dbReference>
<dbReference type="Pfam" id="PF13193">
    <property type="entry name" value="AMP-binding_C"/>
    <property type="match status" value="1"/>
</dbReference>
<keyword evidence="4" id="KW-0436">Ligase</keyword>
<sequence>MTPGLPPREDEAEPPRPWLRSYPKNVPAQLEVPDEFLTDALRRSTERWPDRTALIYYGARWNYRQLWRAIERWSYGLARLGVRPHDRVALYLPNCPAFPIAFFGALRAGATVVPVSPLYLRDDLAHVLDDADPRAIVTVEMFAPNLVPLLETRPSVRVIWARLREFYPVWARPFVSTVLRRRGFPTAAPRGSAFVRWRQVAASNGTPPTLTGDPAREVAVLQYTGGTTGDPKAAMLTHRNLRANVAQVSAWNTRAVSGKEVVLATIPLFHIYGLTVALLNGLFDGGTVILQNRPDVPELLKLVDRYRPTQLPGVPALYQAINLNPEVGRHNLHSISVCISGSAPLLAPTAHRFEELTGAAVVEGYGLTEASPVTHANPIDGEHRTGSVGLPLPGTDQQIVDATTGQTLTLPGAVGELWVRGPQVMAGYYRRPEESAQVLVDGWLRTGDAAQVDPDGFTYIVDRLKDMINVGGLKVSPREVEEVLATHPAVAEAAVVGSPRRPTARWSSRSSSGDRGARSVPRN</sequence>
<evidence type="ECO:0000313" key="4">
    <source>
        <dbReference type="EMBL" id="EQD30732.1"/>
    </source>
</evidence>
<dbReference type="InterPro" id="IPR025110">
    <property type="entry name" value="AMP-bd_C"/>
</dbReference>
<reference evidence="4" key="1">
    <citation type="submission" date="2013-08" db="EMBL/GenBank/DDBJ databases">
        <authorList>
            <person name="Mendez C."/>
            <person name="Richter M."/>
            <person name="Ferrer M."/>
            <person name="Sanchez J."/>
        </authorList>
    </citation>
    <scope>NUCLEOTIDE SEQUENCE</scope>
</reference>
<evidence type="ECO:0000259" key="3">
    <source>
        <dbReference type="Pfam" id="PF13193"/>
    </source>
</evidence>
<reference evidence="4" key="2">
    <citation type="journal article" date="2014" name="ISME J.">
        <title>Microbial stratification in low pH oxic and suboxic macroscopic growths along an acid mine drainage.</title>
        <authorList>
            <person name="Mendez-Garcia C."/>
            <person name="Mesa V."/>
            <person name="Sprenger R.R."/>
            <person name="Richter M."/>
            <person name="Diez M.S."/>
            <person name="Solano J."/>
            <person name="Bargiela R."/>
            <person name="Golyshina O.V."/>
            <person name="Manteca A."/>
            <person name="Ramos J.L."/>
            <person name="Gallego J.R."/>
            <person name="Llorente I."/>
            <person name="Martins Dos Santos V.A."/>
            <person name="Jensen O.N."/>
            <person name="Pelaez A.I."/>
            <person name="Sanchez J."/>
            <person name="Ferrer M."/>
        </authorList>
    </citation>
    <scope>NUCLEOTIDE SEQUENCE</scope>
</reference>
<dbReference type="SUPFAM" id="SSF56801">
    <property type="entry name" value="Acetyl-CoA synthetase-like"/>
    <property type="match status" value="1"/>
</dbReference>
<dbReference type="InterPro" id="IPR045851">
    <property type="entry name" value="AMP-bd_C_sf"/>
</dbReference>
<feature type="domain" description="AMP-binding enzyme C-terminal" evidence="3">
    <location>
        <begin position="479"/>
        <end position="500"/>
    </location>
</feature>
<feature type="region of interest" description="Disordered" evidence="1">
    <location>
        <begin position="496"/>
        <end position="523"/>
    </location>
</feature>
<dbReference type="InterPro" id="IPR020845">
    <property type="entry name" value="AMP-binding_CS"/>
</dbReference>
<dbReference type="InterPro" id="IPR042099">
    <property type="entry name" value="ANL_N_sf"/>
</dbReference>
<feature type="domain" description="AMP-dependent synthetase/ligase" evidence="2">
    <location>
        <begin position="42"/>
        <end position="429"/>
    </location>
</feature>
<feature type="compositionally biased region" description="Low complexity" evidence="1">
    <location>
        <begin position="498"/>
        <end position="514"/>
    </location>
</feature>
<evidence type="ECO:0000259" key="2">
    <source>
        <dbReference type="Pfam" id="PF00501"/>
    </source>
</evidence>
<dbReference type="Gene3D" id="3.30.300.30">
    <property type="match status" value="1"/>
</dbReference>
<comment type="caution">
    <text evidence="4">The sequence shown here is derived from an EMBL/GenBank/DDBJ whole genome shotgun (WGS) entry which is preliminary data.</text>
</comment>
<dbReference type="InterPro" id="IPR050237">
    <property type="entry name" value="ATP-dep_AMP-bd_enzyme"/>
</dbReference>
<dbReference type="PANTHER" id="PTHR43767:SF12">
    <property type="entry name" value="AMP-DEPENDENT SYNTHETASE AND LIGASE"/>
    <property type="match status" value="1"/>
</dbReference>
<accession>T0YFV3</accession>
<gene>
    <name evidence="4" type="ORF">B2A_14024</name>
</gene>
<dbReference type="EMBL" id="AUZZ01010166">
    <property type="protein sequence ID" value="EQD30732.1"/>
    <property type="molecule type" value="Genomic_DNA"/>
</dbReference>
<proteinExistence type="predicted"/>
<dbReference type="Pfam" id="PF00501">
    <property type="entry name" value="AMP-binding"/>
    <property type="match status" value="1"/>
</dbReference>
<organism evidence="4">
    <name type="scientific">mine drainage metagenome</name>
    <dbReference type="NCBI Taxonomy" id="410659"/>
    <lineage>
        <taxon>unclassified sequences</taxon>
        <taxon>metagenomes</taxon>
        <taxon>ecological metagenomes</taxon>
    </lineage>
</organism>
<dbReference type="PANTHER" id="PTHR43767">
    <property type="entry name" value="LONG-CHAIN-FATTY-ACID--COA LIGASE"/>
    <property type="match status" value="1"/>
</dbReference>